<dbReference type="PANTHER" id="PTHR31468:SF4">
    <property type="entry name" value="1,3-BETA-GLUCANOSYLTRANSFERASE GAS3-RELATED"/>
    <property type="match status" value="1"/>
</dbReference>
<sequence>MVNMFATLLLLVAVPVAFALDFAAARGPYLVNNKTQGAITMNGIWYSLSNSTTDVNAMDSLKNGEACTRDAALMAQLGINTIYVMAIDPKENHDDCFSIFNSVGIYVVVALRKDGIFQMVYEDFANSYTTDFLKGLFEIIDAVKDYENLLGFDLGIMPSIGDFEVGVTLHLQRNDEKIEASELTQSHVYWFSCAIDDNKGDISRADYVSFWNLGYWETDPVGDQNFTYASLGRELSTATVPTWYQMYGVSDEADYVEFELRPELLNDTLYLYNSSSQLIRPNGAFTGGARFTWTNTNIGWKQPKSNWGIVTTGVDGDARLTPNYDRLREIFDQMNTGTWLSGNTIDTNQPPPIGCRASNMKNTTISLDVEDKRTTLTIATDWALPTRPAGLDALITSGINGKRGQMVDVTVTKIVHAVKDSKGNPVTGLALKPSKSQTRSTTSRVSGTGATGLTPTKSPLSTGAKAGIGVGVGVGGFALAALAGLFLLRRRRNKKIARDQIEKGQLSDGADATHATVFGAQKVELATGPEVEKNQAELPADGKLPHEVPAYERYAEFPSIAAEPVELPAVERTLELPAHQDHDGLSAEERRN</sequence>
<dbReference type="GO" id="GO:0016787">
    <property type="term" value="F:hydrolase activity"/>
    <property type="evidence" value="ECO:0007669"/>
    <property type="project" value="UniProtKB-KW"/>
</dbReference>
<comment type="subcellular location">
    <subcellularLocation>
        <location evidence="1 5">Cell membrane</location>
        <topology evidence="1 5">Lipid-anchor</topology>
        <topology evidence="1 5">GPI-anchor</topology>
    </subcellularLocation>
</comment>
<keyword evidence="7" id="KW-0812">Transmembrane</keyword>
<keyword evidence="5" id="KW-0336">GPI-anchor</keyword>
<evidence type="ECO:0000256" key="3">
    <source>
        <dbReference type="ARBA" id="ARBA00022729"/>
    </source>
</evidence>
<dbReference type="EC" id="2.4.1.-" evidence="5"/>
<evidence type="ECO:0000256" key="7">
    <source>
        <dbReference type="SAM" id="Phobius"/>
    </source>
</evidence>
<keyword evidence="5 7" id="KW-0472">Membrane</keyword>
<keyword evidence="5" id="KW-0808">Transferase</keyword>
<comment type="function">
    <text evidence="5">Splits internally a 1,3-beta-glucan molecule and transfers the newly generated reducing end (the donor) to the non-reducing end of another 1,3-beta-glucan molecule (the acceptor) forming a 1,3-beta linkage, resulting in the elongation of 1,3-beta-glucan chains in the cell wall.</text>
</comment>
<dbReference type="GO" id="GO:0005886">
    <property type="term" value="C:plasma membrane"/>
    <property type="evidence" value="ECO:0007669"/>
    <property type="project" value="UniProtKB-SubCell"/>
</dbReference>
<organism evidence="8 9">
    <name type="scientific">Cucurbitaria berberidis CBS 394.84</name>
    <dbReference type="NCBI Taxonomy" id="1168544"/>
    <lineage>
        <taxon>Eukaryota</taxon>
        <taxon>Fungi</taxon>
        <taxon>Dikarya</taxon>
        <taxon>Ascomycota</taxon>
        <taxon>Pezizomycotina</taxon>
        <taxon>Dothideomycetes</taxon>
        <taxon>Pleosporomycetidae</taxon>
        <taxon>Pleosporales</taxon>
        <taxon>Pleosporineae</taxon>
        <taxon>Cucurbitariaceae</taxon>
        <taxon>Cucurbitaria</taxon>
    </lineage>
</organism>
<name>A0A9P4LCT5_9PLEO</name>
<evidence type="ECO:0000256" key="2">
    <source>
        <dbReference type="ARBA" id="ARBA00007528"/>
    </source>
</evidence>
<comment type="similarity">
    <text evidence="2 5">Belongs to the glycosyl hydrolase 72 family.</text>
</comment>
<dbReference type="RefSeq" id="XP_040792576.1">
    <property type="nucleotide sequence ID" value="XM_040938170.1"/>
</dbReference>
<keyword evidence="3 5" id="KW-0732">Signal</keyword>
<gene>
    <name evidence="8" type="ORF">K460DRAFT_422355</name>
</gene>
<dbReference type="AlphaFoldDB" id="A0A9P4LCT5"/>
<evidence type="ECO:0000313" key="9">
    <source>
        <dbReference type="Proteomes" id="UP000800039"/>
    </source>
</evidence>
<keyword evidence="8" id="KW-0378">Hydrolase</keyword>
<accession>A0A9P4LCT5</accession>
<evidence type="ECO:0000256" key="6">
    <source>
        <dbReference type="SAM" id="MobiDB-lite"/>
    </source>
</evidence>
<evidence type="ECO:0000256" key="4">
    <source>
        <dbReference type="ARBA" id="ARBA00023180"/>
    </source>
</evidence>
<feature type="region of interest" description="Disordered" evidence="6">
    <location>
        <begin position="571"/>
        <end position="592"/>
    </location>
</feature>
<dbReference type="OrthoDB" id="5372413at2759"/>
<evidence type="ECO:0000313" key="8">
    <source>
        <dbReference type="EMBL" id="KAF1850013.1"/>
    </source>
</evidence>
<evidence type="ECO:0000256" key="5">
    <source>
        <dbReference type="RuleBase" id="RU361209"/>
    </source>
</evidence>
<dbReference type="EMBL" id="ML976614">
    <property type="protein sequence ID" value="KAF1850013.1"/>
    <property type="molecule type" value="Genomic_DNA"/>
</dbReference>
<feature type="compositionally biased region" description="Basic and acidic residues" evidence="6">
    <location>
        <begin position="572"/>
        <end position="592"/>
    </location>
</feature>
<proteinExistence type="inferred from homology"/>
<keyword evidence="5" id="KW-0449">Lipoprotein</keyword>
<keyword evidence="7" id="KW-1133">Transmembrane helix</keyword>
<dbReference type="InterPro" id="IPR004886">
    <property type="entry name" value="Glucanosyltransferase"/>
</dbReference>
<dbReference type="SUPFAM" id="SSF51445">
    <property type="entry name" value="(Trans)glycosidases"/>
    <property type="match status" value="1"/>
</dbReference>
<dbReference type="Gene3D" id="3.20.20.80">
    <property type="entry name" value="Glycosidases"/>
    <property type="match status" value="2"/>
</dbReference>
<dbReference type="GO" id="GO:0071970">
    <property type="term" value="P:fungal-type cell wall (1-&gt;3)-beta-D-glucan biosynthetic process"/>
    <property type="evidence" value="ECO:0007669"/>
    <property type="project" value="TreeGrafter"/>
</dbReference>
<comment type="caution">
    <text evidence="8">The sequence shown here is derived from an EMBL/GenBank/DDBJ whole genome shotgun (WGS) entry which is preliminary data.</text>
</comment>
<dbReference type="Pfam" id="PF03198">
    <property type="entry name" value="Glyco_hydro_72"/>
    <property type="match status" value="1"/>
</dbReference>
<feature type="region of interest" description="Disordered" evidence="6">
    <location>
        <begin position="425"/>
        <end position="458"/>
    </location>
</feature>
<keyword evidence="9" id="KW-1185">Reference proteome</keyword>
<feature type="signal peptide" evidence="5">
    <location>
        <begin position="1"/>
        <end position="19"/>
    </location>
</feature>
<evidence type="ECO:0000256" key="1">
    <source>
        <dbReference type="ARBA" id="ARBA00004609"/>
    </source>
</evidence>
<keyword evidence="4" id="KW-0325">Glycoprotein</keyword>
<dbReference type="GeneID" id="63855420"/>
<protein>
    <recommendedName>
        <fullName evidence="5">1,3-beta-glucanosyltransferase</fullName>
        <ecNumber evidence="5">2.4.1.-</ecNumber>
    </recommendedName>
</protein>
<dbReference type="InterPro" id="IPR017853">
    <property type="entry name" value="GH"/>
</dbReference>
<reference evidence="8" key="1">
    <citation type="submission" date="2020-01" db="EMBL/GenBank/DDBJ databases">
        <authorList>
            <consortium name="DOE Joint Genome Institute"/>
            <person name="Haridas S."/>
            <person name="Albert R."/>
            <person name="Binder M."/>
            <person name="Bloem J."/>
            <person name="Labutti K."/>
            <person name="Salamov A."/>
            <person name="Andreopoulos B."/>
            <person name="Baker S.E."/>
            <person name="Barry K."/>
            <person name="Bills G."/>
            <person name="Bluhm B.H."/>
            <person name="Cannon C."/>
            <person name="Castanera R."/>
            <person name="Culley D.E."/>
            <person name="Daum C."/>
            <person name="Ezra D."/>
            <person name="Gonzalez J.B."/>
            <person name="Henrissat B."/>
            <person name="Kuo A."/>
            <person name="Liang C."/>
            <person name="Lipzen A."/>
            <person name="Lutzoni F."/>
            <person name="Magnuson J."/>
            <person name="Mondo S."/>
            <person name="Nolan M."/>
            <person name="Ohm R."/>
            <person name="Pangilinan J."/>
            <person name="Park H.-J."/>
            <person name="Ramirez L."/>
            <person name="Alfaro M."/>
            <person name="Sun H."/>
            <person name="Tritt A."/>
            <person name="Yoshinaga Y."/>
            <person name="Zwiers L.-H."/>
            <person name="Turgeon B.G."/>
            <person name="Goodwin S.B."/>
            <person name="Spatafora J.W."/>
            <person name="Crous P.W."/>
            <person name="Grigoriev I.V."/>
        </authorList>
    </citation>
    <scope>NUCLEOTIDE SEQUENCE</scope>
    <source>
        <strain evidence="8">CBS 394.84</strain>
    </source>
</reference>
<feature type="chain" id="PRO_5040548249" description="1,3-beta-glucanosyltransferase" evidence="5">
    <location>
        <begin position="20"/>
        <end position="592"/>
    </location>
</feature>
<feature type="transmembrane region" description="Helical" evidence="7">
    <location>
        <begin position="466"/>
        <end position="488"/>
    </location>
</feature>
<dbReference type="Proteomes" id="UP000800039">
    <property type="component" value="Unassembled WGS sequence"/>
</dbReference>
<dbReference type="GO" id="GO:0098552">
    <property type="term" value="C:side of membrane"/>
    <property type="evidence" value="ECO:0007669"/>
    <property type="project" value="UniProtKB-KW"/>
</dbReference>
<feature type="compositionally biased region" description="Low complexity" evidence="6">
    <location>
        <begin position="434"/>
        <end position="452"/>
    </location>
</feature>
<dbReference type="PANTHER" id="PTHR31468">
    <property type="entry name" value="1,3-BETA-GLUCANOSYLTRANSFERASE GAS1"/>
    <property type="match status" value="1"/>
</dbReference>
<dbReference type="GO" id="GO:0031505">
    <property type="term" value="P:fungal-type cell wall organization"/>
    <property type="evidence" value="ECO:0007669"/>
    <property type="project" value="TreeGrafter"/>
</dbReference>
<dbReference type="GO" id="GO:0042124">
    <property type="term" value="F:1,3-beta-glucanosyltransferase activity"/>
    <property type="evidence" value="ECO:0007669"/>
    <property type="project" value="TreeGrafter"/>
</dbReference>